<feature type="region of interest" description="Disordered" evidence="1">
    <location>
        <begin position="1"/>
        <end position="66"/>
    </location>
</feature>
<dbReference type="Proteomes" id="UP001500665">
    <property type="component" value="Unassembled WGS sequence"/>
</dbReference>
<feature type="compositionally biased region" description="Basic and acidic residues" evidence="1">
    <location>
        <begin position="45"/>
        <end position="66"/>
    </location>
</feature>
<reference evidence="3" key="1">
    <citation type="journal article" date="2019" name="Int. J. Syst. Evol. Microbiol.">
        <title>The Global Catalogue of Microorganisms (GCM) 10K type strain sequencing project: providing services to taxonomists for standard genome sequencing and annotation.</title>
        <authorList>
            <consortium name="The Broad Institute Genomics Platform"/>
            <consortium name="The Broad Institute Genome Sequencing Center for Infectious Disease"/>
            <person name="Wu L."/>
            <person name="Ma J."/>
        </authorList>
    </citation>
    <scope>NUCLEOTIDE SEQUENCE [LARGE SCALE GENOMIC DNA]</scope>
    <source>
        <strain evidence="3">JCM 10696</strain>
    </source>
</reference>
<organism evidence="2 3">
    <name type="scientific">Actinocorallia libanotica</name>
    <dbReference type="NCBI Taxonomy" id="46162"/>
    <lineage>
        <taxon>Bacteria</taxon>
        <taxon>Bacillati</taxon>
        <taxon>Actinomycetota</taxon>
        <taxon>Actinomycetes</taxon>
        <taxon>Streptosporangiales</taxon>
        <taxon>Thermomonosporaceae</taxon>
        <taxon>Actinocorallia</taxon>
    </lineage>
</organism>
<comment type="caution">
    <text evidence="2">The sequence shown here is derived from an EMBL/GenBank/DDBJ whole genome shotgun (WGS) entry which is preliminary data.</text>
</comment>
<name>A0ABP4CI91_9ACTN</name>
<evidence type="ECO:0000313" key="3">
    <source>
        <dbReference type="Proteomes" id="UP001500665"/>
    </source>
</evidence>
<dbReference type="EMBL" id="BAAAHH010000068">
    <property type="protein sequence ID" value="GAA0969807.1"/>
    <property type="molecule type" value="Genomic_DNA"/>
</dbReference>
<protein>
    <submittedName>
        <fullName evidence="2">Uncharacterized protein</fullName>
    </submittedName>
</protein>
<evidence type="ECO:0000256" key="1">
    <source>
        <dbReference type="SAM" id="MobiDB-lite"/>
    </source>
</evidence>
<accession>A0ABP4CI91</accession>
<keyword evidence="3" id="KW-1185">Reference proteome</keyword>
<sequence length="66" mass="7490">MSWNSGGRNEVGSYEPPVNGEPPMTSTTRWTIAQRRKRLVISQTLRDRAQTDPRRSAEREKDASSS</sequence>
<evidence type="ECO:0000313" key="2">
    <source>
        <dbReference type="EMBL" id="GAA0969807.1"/>
    </source>
</evidence>
<proteinExistence type="predicted"/>
<gene>
    <name evidence="2" type="ORF">GCM10009550_76900</name>
</gene>